<proteinExistence type="predicted"/>
<dbReference type="Proteomes" id="UP000283095">
    <property type="component" value="Plasmid pOM18"/>
</dbReference>
<evidence type="ECO:0000313" key="1">
    <source>
        <dbReference type="EMBL" id="AZV45676.1"/>
    </source>
</evidence>
<sequence length="44" mass="5107">MYCSYVKNSVYKKNILYRALSIFVSESKKAHKGKPVTIPNKKPF</sequence>
<name>A0A3T0KZB2_9BACI</name>
<evidence type="ECO:0000313" key="2">
    <source>
        <dbReference type="Proteomes" id="UP000283095"/>
    </source>
</evidence>
<geneLocation type="plasmid" evidence="2">
    <name>pom18</name>
</geneLocation>
<organism evidence="1 2">
    <name type="scientific">Peribacillus asahii</name>
    <dbReference type="NCBI Taxonomy" id="228899"/>
    <lineage>
        <taxon>Bacteria</taxon>
        <taxon>Bacillati</taxon>
        <taxon>Bacillota</taxon>
        <taxon>Bacilli</taxon>
        <taxon>Bacillales</taxon>
        <taxon>Bacillaceae</taxon>
        <taxon>Peribacillus</taxon>
    </lineage>
</organism>
<dbReference type="AlphaFoldDB" id="A0A3T0KZB2"/>
<dbReference type="EMBL" id="CP026096">
    <property type="protein sequence ID" value="AZV45676.1"/>
    <property type="molecule type" value="Genomic_DNA"/>
</dbReference>
<dbReference type="KEGG" id="pasa:BAOM_p023"/>
<keyword evidence="1" id="KW-0614">Plasmid</keyword>
<accession>A0A3T0KZB2</accession>
<gene>
    <name evidence="1" type="ORF">BAOM_p023</name>
</gene>
<protein>
    <submittedName>
        <fullName evidence="1">Uncharacterized protein</fullName>
    </submittedName>
</protein>
<reference evidence="1 2" key="1">
    <citation type="submission" date="2018-01" db="EMBL/GenBank/DDBJ databases">
        <title>Bacillus asahii Genome sequencing and assembly.</title>
        <authorList>
            <person name="Jiang H."/>
            <person name="Feng Y."/>
            <person name="Zhao F."/>
            <person name="Lin X."/>
        </authorList>
    </citation>
    <scope>NUCLEOTIDE SEQUENCE [LARGE SCALE GENOMIC DNA]</scope>
    <source>
        <strain evidence="1 2">OM18</strain>
        <plasmid evidence="2">pom18</plasmid>
    </source>
</reference>